<dbReference type="Gene3D" id="3.30.70.590">
    <property type="entry name" value="Poly(A) polymerase predicted RNA binding domain"/>
    <property type="match status" value="1"/>
</dbReference>
<dbReference type="InterPro" id="IPR048840">
    <property type="entry name" value="PolA_pol_NTPase"/>
</dbReference>
<evidence type="ECO:0000256" key="15">
    <source>
        <dbReference type="PIRSR" id="PIRSR018425-2"/>
    </source>
</evidence>
<dbReference type="FunFam" id="1.10.1410.10:FF:000001">
    <property type="entry name" value="Putative poly(A) polymerase gamma"/>
    <property type="match status" value="1"/>
</dbReference>
<dbReference type="AlphaFoldDB" id="A0A3N4IIN6"/>
<accession>A0A3N4IIN6</accession>
<dbReference type="PIRSF" id="PIRSF018425">
    <property type="entry name" value="PolyA_polymerase"/>
    <property type="match status" value="1"/>
</dbReference>
<feature type="binding site" evidence="14">
    <location>
        <begin position="103"/>
        <end position="105"/>
    </location>
    <ligand>
        <name>ATP</name>
        <dbReference type="ChEBI" id="CHEBI:30616"/>
    </ligand>
</feature>
<dbReference type="FunFam" id="3.30.70.590:FF:000003">
    <property type="entry name" value="Poly(A) polymerase"/>
    <property type="match status" value="1"/>
</dbReference>
<dbReference type="SUPFAM" id="SSF81631">
    <property type="entry name" value="PAP/OAS1 substrate-binding domain"/>
    <property type="match status" value="1"/>
</dbReference>
<feature type="binding site" evidence="14">
    <location>
        <begin position="236"/>
        <end position="237"/>
    </location>
    <ligand>
        <name>ATP</name>
        <dbReference type="ChEBI" id="CHEBI:30616"/>
    </ligand>
</feature>
<evidence type="ECO:0000256" key="12">
    <source>
        <dbReference type="ARBA" id="ARBA00023242"/>
    </source>
</evidence>
<dbReference type="GO" id="GO:0006397">
    <property type="term" value="P:mRNA processing"/>
    <property type="evidence" value="ECO:0007669"/>
    <property type="project" value="UniProtKB-KW"/>
</dbReference>
<dbReference type="GO" id="GO:0031123">
    <property type="term" value="P:RNA 3'-end processing"/>
    <property type="evidence" value="ECO:0007669"/>
    <property type="project" value="InterPro"/>
</dbReference>
<evidence type="ECO:0000256" key="1">
    <source>
        <dbReference type="ARBA" id="ARBA00001936"/>
    </source>
</evidence>
<evidence type="ECO:0000256" key="3">
    <source>
        <dbReference type="ARBA" id="ARBA00010912"/>
    </source>
</evidence>
<dbReference type="InterPro" id="IPR007012">
    <property type="entry name" value="PolA_pol_cen_dom"/>
</dbReference>
<dbReference type="InterPro" id="IPR007010">
    <property type="entry name" value="PolA_pol_RNA-bd_dom"/>
</dbReference>
<evidence type="ECO:0000313" key="20">
    <source>
        <dbReference type="EMBL" id="RPA85496.1"/>
    </source>
</evidence>
<keyword evidence="4 13" id="KW-0507">mRNA processing</keyword>
<dbReference type="CDD" id="cd05402">
    <property type="entry name" value="NT_PAP_TUTase"/>
    <property type="match status" value="1"/>
</dbReference>
<evidence type="ECO:0000256" key="7">
    <source>
        <dbReference type="ARBA" id="ARBA00022741"/>
    </source>
</evidence>
<evidence type="ECO:0000259" key="17">
    <source>
        <dbReference type="Pfam" id="PF04926"/>
    </source>
</evidence>
<evidence type="ECO:0000256" key="10">
    <source>
        <dbReference type="ARBA" id="ARBA00022884"/>
    </source>
</evidence>
<dbReference type="PANTHER" id="PTHR10682:SF10">
    <property type="entry name" value="POLYNUCLEOTIDE ADENYLYLTRANSFERASE"/>
    <property type="match status" value="1"/>
</dbReference>
<keyword evidence="5 13" id="KW-0808">Transferase</keyword>
<feature type="binding site" evidence="15">
    <location>
        <position position="103"/>
    </location>
    <ligand>
        <name>Mg(2+)</name>
        <dbReference type="ChEBI" id="CHEBI:18420"/>
        <label>1</label>
        <note>catalytic</note>
    </ligand>
</feature>
<feature type="region of interest" description="Disordered" evidence="16">
    <location>
        <begin position="442"/>
        <end position="466"/>
    </location>
</feature>
<evidence type="ECO:0000256" key="4">
    <source>
        <dbReference type="ARBA" id="ARBA00022664"/>
    </source>
</evidence>
<evidence type="ECO:0000256" key="14">
    <source>
        <dbReference type="PIRSR" id="PIRSR018425-1"/>
    </source>
</evidence>
<evidence type="ECO:0000256" key="11">
    <source>
        <dbReference type="ARBA" id="ARBA00023211"/>
    </source>
</evidence>
<reference evidence="20 21" key="1">
    <citation type="journal article" date="2018" name="Nat. Ecol. Evol.">
        <title>Pezizomycetes genomes reveal the molecular basis of ectomycorrhizal truffle lifestyle.</title>
        <authorList>
            <person name="Murat C."/>
            <person name="Payen T."/>
            <person name="Noel B."/>
            <person name="Kuo A."/>
            <person name="Morin E."/>
            <person name="Chen J."/>
            <person name="Kohler A."/>
            <person name="Krizsan K."/>
            <person name="Balestrini R."/>
            <person name="Da Silva C."/>
            <person name="Montanini B."/>
            <person name="Hainaut M."/>
            <person name="Levati E."/>
            <person name="Barry K.W."/>
            <person name="Belfiori B."/>
            <person name="Cichocki N."/>
            <person name="Clum A."/>
            <person name="Dockter R.B."/>
            <person name="Fauchery L."/>
            <person name="Guy J."/>
            <person name="Iotti M."/>
            <person name="Le Tacon F."/>
            <person name="Lindquist E.A."/>
            <person name="Lipzen A."/>
            <person name="Malagnac F."/>
            <person name="Mello A."/>
            <person name="Molinier V."/>
            <person name="Miyauchi S."/>
            <person name="Poulain J."/>
            <person name="Riccioni C."/>
            <person name="Rubini A."/>
            <person name="Sitrit Y."/>
            <person name="Splivallo R."/>
            <person name="Traeger S."/>
            <person name="Wang M."/>
            <person name="Zifcakova L."/>
            <person name="Wipf D."/>
            <person name="Zambonelli A."/>
            <person name="Paolocci F."/>
            <person name="Nowrousian M."/>
            <person name="Ottonello S."/>
            <person name="Baldrian P."/>
            <person name="Spatafora J.W."/>
            <person name="Henrissat B."/>
            <person name="Nagy L.G."/>
            <person name="Aury J.M."/>
            <person name="Wincker P."/>
            <person name="Grigoriev I.V."/>
            <person name="Bonfante P."/>
            <person name="Martin F.M."/>
        </authorList>
    </citation>
    <scope>NUCLEOTIDE SEQUENCE [LARGE SCALE GENOMIC DNA]</scope>
    <source>
        <strain evidence="20 21">RN42</strain>
    </source>
</reference>
<dbReference type="InterPro" id="IPR043519">
    <property type="entry name" value="NT_sf"/>
</dbReference>
<feature type="domain" description="Poly(A) polymerase nucleotidyltransferase" evidence="19">
    <location>
        <begin position="11"/>
        <end position="204"/>
    </location>
</feature>
<dbReference type="EMBL" id="ML119653">
    <property type="protein sequence ID" value="RPA85496.1"/>
    <property type="molecule type" value="Genomic_DNA"/>
</dbReference>
<comment type="catalytic activity">
    <reaction evidence="13">
        <text>RNA(n) + ATP = RNA(n)-3'-adenine ribonucleotide + diphosphate</text>
        <dbReference type="Rhea" id="RHEA:11332"/>
        <dbReference type="Rhea" id="RHEA-COMP:14527"/>
        <dbReference type="Rhea" id="RHEA-COMP:17347"/>
        <dbReference type="ChEBI" id="CHEBI:30616"/>
        <dbReference type="ChEBI" id="CHEBI:33019"/>
        <dbReference type="ChEBI" id="CHEBI:140395"/>
        <dbReference type="ChEBI" id="CHEBI:173115"/>
        <dbReference type="EC" id="2.7.7.19"/>
    </reaction>
</comment>
<dbReference type="FunFam" id="3.30.460.10:FF:000002">
    <property type="entry name" value="Poly(A) polymerase alpha, putative"/>
    <property type="match status" value="1"/>
</dbReference>
<gene>
    <name evidence="20" type="ORF">BJ508DRAFT_177233</name>
</gene>
<dbReference type="InterPro" id="IPR011068">
    <property type="entry name" value="NuclTrfase_I-like_C"/>
</dbReference>
<keyword evidence="6 15" id="KW-0479">Metal-binding</keyword>
<dbReference type="Gene3D" id="3.30.460.10">
    <property type="entry name" value="Beta Polymerase, domain 2"/>
    <property type="match status" value="1"/>
</dbReference>
<evidence type="ECO:0000256" key="8">
    <source>
        <dbReference type="ARBA" id="ARBA00022840"/>
    </source>
</evidence>
<protein>
    <recommendedName>
        <fullName evidence="13">Poly(A) polymerase</fullName>
        <ecNumber evidence="13">2.7.7.19</ecNumber>
    </recommendedName>
</protein>
<evidence type="ECO:0000256" key="6">
    <source>
        <dbReference type="ARBA" id="ARBA00022723"/>
    </source>
</evidence>
<dbReference type="InterPro" id="IPR014492">
    <property type="entry name" value="PolyA_polymerase"/>
</dbReference>
<dbReference type="SUPFAM" id="SSF55003">
    <property type="entry name" value="PAP/Archaeal CCA-adding enzyme, C-terminal domain"/>
    <property type="match status" value="1"/>
</dbReference>
<evidence type="ECO:0000256" key="9">
    <source>
        <dbReference type="ARBA" id="ARBA00022842"/>
    </source>
</evidence>
<feature type="binding site" evidence="14">
    <location>
        <position position="227"/>
    </location>
    <ligand>
        <name>ATP</name>
        <dbReference type="ChEBI" id="CHEBI:30616"/>
    </ligand>
</feature>
<proteinExistence type="inferred from homology"/>
<sequence>MSAEKSQAQWGITPPISLAMPTDQEVAINQELIEELKRQGSFESPEETAMRVQVLSRLQVIIEDFVRTVCKKKGYPDSTVKTAGGKIFTFGSYRLGVYGPGSDIDTLMVCPNQITRTDFFEHMPGILGALPEVKELSAVGDAFVPIIKFKFSGISIDLIFARLNQPSVTRDLTLTDNNLLRGMDEVNLRCLNGTRVTDEILQLVPKPQVFKGALRAIKLWAQRRAIYANVMGFPGGVAWAMLVARICQLYPNAVSAVIVSKFFRILAQWNWPQPVMLKAIEEGPLSVRVWNPRIYPGDRHHLMPIITPAYPSMCATHNITTSTKEIITRELKRAADLLDKVFAGQESWSNIFVKHSFFTQGYKYYLSVIAASKSGDQQLAWSGLVESKLRQLVMKLETLDCIALAHPFNKGFDNEHEVDNEEEGQQITRGAFLKGGVKREAAIPEAPENKDENGESKDSKEGEHKKKLKIHTTTYFVGLELRLGGDTRKVDVSWPTEEFYNICRGWTQFDEDQHSVSVIMLRNYELPDQVFSEGETKPVKPVKKKKVGGAKRTSDAAGIDEVSPRQPTTVYSLPHISTGSTDFVKRRKGRDLEQGTTIDVSTATLVQQCAV</sequence>
<feature type="region of interest" description="Disordered" evidence="16">
    <location>
        <begin position="541"/>
        <end position="567"/>
    </location>
</feature>
<evidence type="ECO:0000256" key="2">
    <source>
        <dbReference type="ARBA" id="ARBA00004123"/>
    </source>
</evidence>
<keyword evidence="7 13" id="KW-0547">Nucleotide-binding</keyword>
<dbReference type="GO" id="GO:0046872">
    <property type="term" value="F:metal ion binding"/>
    <property type="evidence" value="ECO:0007669"/>
    <property type="project" value="UniProtKB-KW"/>
</dbReference>
<dbReference type="GO" id="GO:1990817">
    <property type="term" value="F:poly(A) RNA polymerase activity"/>
    <property type="evidence" value="ECO:0007669"/>
    <property type="project" value="UniProtKB-UniRule"/>
</dbReference>
<evidence type="ECO:0000259" key="19">
    <source>
        <dbReference type="Pfam" id="PF20750"/>
    </source>
</evidence>
<feature type="domain" description="Poly(A) polymerase central" evidence="18">
    <location>
        <begin position="209"/>
        <end position="353"/>
    </location>
</feature>
<feature type="binding site" evidence="14">
    <location>
        <position position="157"/>
    </location>
    <ligand>
        <name>ATP</name>
        <dbReference type="ChEBI" id="CHEBI:30616"/>
    </ligand>
</feature>
<dbReference type="Pfam" id="PF20750">
    <property type="entry name" value="PAP_NTPase"/>
    <property type="match status" value="1"/>
</dbReference>
<comment type="subcellular location">
    <subcellularLocation>
        <location evidence="2 13">Nucleus</location>
    </subcellularLocation>
</comment>
<comment type="cofactor">
    <cofactor evidence="15">
        <name>Mg(2+)</name>
        <dbReference type="ChEBI" id="CHEBI:18420"/>
    </cofactor>
    <text evidence="15">Binds 2 magnesium ions. Also active with manganese.</text>
</comment>
<feature type="compositionally biased region" description="Basic and acidic residues" evidence="16">
    <location>
        <begin position="442"/>
        <end position="464"/>
    </location>
</feature>
<dbReference type="GO" id="GO:0005524">
    <property type="term" value="F:ATP binding"/>
    <property type="evidence" value="ECO:0007669"/>
    <property type="project" value="UniProtKB-UniRule"/>
</dbReference>
<evidence type="ECO:0000313" key="21">
    <source>
        <dbReference type="Proteomes" id="UP000275078"/>
    </source>
</evidence>
<evidence type="ECO:0000256" key="16">
    <source>
        <dbReference type="SAM" id="MobiDB-lite"/>
    </source>
</evidence>
<dbReference type="EC" id="2.7.7.19" evidence="13"/>
<feature type="binding site" evidence="15">
    <location>
        <position position="105"/>
    </location>
    <ligand>
        <name>Mg(2+)</name>
        <dbReference type="ChEBI" id="CHEBI:18420"/>
        <label>1</label>
        <note>catalytic</note>
    </ligand>
</feature>
<feature type="binding site" evidence="15">
    <location>
        <position position="103"/>
    </location>
    <ligand>
        <name>Mg(2+)</name>
        <dbReference type="ChEBI" id="CHEBI:18420"/>
        <label>2</label>
        <note>catalytic</note>
    </ligand>
</feature>
<keyword evidence="9 15" id="KW-0460">Magnesium</keyword>
<feature type="binding site" evidence="15">
    <location>
        <position position="105"/>
    </location>
    <ligand>
        <name>Mg(2+)</name>
        <dbReference type="ChEBI" id="CHEBI:18420"/>
        <label>2</label>
        <note>catalytic</note>
    </ligand>
</feature>
<keyword evidence="11" id="KW-0464">Manganese</keyword>
<evidence type="ECO:0000259" key="18">
    <source>
        <dbReference type="Pfam" id="PF04928"/>
    </source>
</evidence>
<name>A0A3N4IIN6_ASCIM</name>
<keyword evidence="12 13" id="KW-0539">Nucleus</keyword>
<dbReference type="Gene3D" id="1.10.1410.10">
    <property type="match status" value="1"/>
</dbReference>
<keyword evidence="21" id="KW-1185">Reference proteome</keyword>
<dbReference type="Pfam" id="PF04928">
    <property type="entry name" value="PAP_central"/>
    <property type="match status" value="1"/>
</dbReference>
<dbReference type="Pfam" id="PF04926">
    <property type="entry name" value="PAP_RNA-bind"/>
    <property type="match status" value="1"/>
</dbReference>
<dbReference type="GO" id="GO:0003723">
    <property type="term" value="F:RNA binding"/>
    <property type="evidence" value="ECO:0007669"/>
    <property type="project" value="UniProtKB-UniRule"/>
</dbReference>
<keyword evidence="8 13" id="KW-0067">ATP-binding</keyword>
<dbReference type="GO" id="GO:0005634">
    <property type="term" value="C:nucleus"/>
    <property type="evidence" value="ECO:0007669"/>
    <property type="project" value="UniProtKB-SubCell"/>
</dbReference>
<dbReference type="STRING" id="1160509.A0A3N4IIN6"/>
<dbReference type="SUPFAM" id="SSF81301">
    <property type="entry name" value="Nucleotidyltransferase"/>
    <property type="match status" value="1"/>
</dbReference>
<dbReference type="PANTHER" id="PTHR10682">
    <property type="entry name" value="POLY A POLYMERASE"/>
    <property type="match status" value="1"/>
</dbReference>
<feature type="binding site" evidence="15">
    <location>
        <position position="157"/>
    </location>
    <ligand>
        <name>Mg(2+)</name>
        <dbReference type="ChEBI" id="CHEBI:18420"/>
        <label>2</label>
        <note>catalytic</note>
    </ligand>
</feature>
<organism evidence="20 21">
    <name type="scientific">Ascobolus immersus RN42</name>
    <dbReference type="NCBI Taxonomy" id="1160509"/>
    <lineage>
        <taxon>Eukaryota</taxon>
        <taxon>Fungi</taxon>
        <taxon>Dikarya</taxon>
        <taxon>Ascomycota</taxon>
        <taxon>Pezizomycotina</taxon>
        <taxon>Pezizomycetes</taxon>
        <taxon>Pezizales</taxon>
        <taxon>Ascobolaceae</taxon>
        <taxon>Ascobolus</taxon>
    </lineage>
</organism>
<keyword evidence="10" id="KW-0694">RNA-binding</keyword>
<evidence type="ECO:0000256" key="5">
    <source>
        <dbReference type="ARBA" id="ARBA00022679"/>
    </source>
</evidence>
<evidence type="ECO:0000256" key="13">
    <source>
        <dbReference type="PIRNR" id="PIRNR018425"/>
    </source>
</evidence>
<feature type="domain" description="Poly(A) polymerase RNA-binding" evidence="17">
    <location>
        <begin position="356"/>
        <end position="540"/>
    </location>
</feature>
<feature type="binding site" evidence="14">
    <location>
        <position position="218"/>
    </location>
    <ligand>
        <name>ATP</name>
        <dbReference type="ChEBI" id="CHEBI:30616"/>
    </ligand>
</feature>
<comment type="similarity">
    <text evidence="3 13">Belongs to the poly(A) polymerase family.</text>
</comment>
<dbReference type="OrthoDB" id="412748at2759"/>
<feature type="binding site" evidence="14">
    <location>
        <begin position="90"/>
        <end position="92"/>
    </location>
    <ligand>
        <name>ATP</name>
        <dbReference type="ChEBI" id="CHEBI:30616"/>
    </ligand>
</feature>
<dbReference type="Proteomes" id="UP000275078">
    <property type="component" value="Unassembled WGS sequence"/>
</dbReference>
<comment type="cofactor">
    <cofactor evidence="1">
        <name>Mn(2+)</name>
        <dbReference type="ChEBI" id="CHEBI:29035"/>
    </cofactor>
</comment>
<comment type="function">
    <text evidence="13">Polymerase that creates the 3'-poly(A) tail of mRNA's.</text>
</comment>